<protein>
    <recommendedName>
        <fullName evidence="4">Gas vesicle protein</fullName>
    </recommendedName>
</protein>
<proteinExistence type="predicted"/>
<keyword evidence="1" id="KW-1133">Transmembrane helix</keyword>
<evidence type="ECO:0000313" key="2">
    <source>
        <dbReference type="EMBL" id="KGM99948.1"/>
    </source>
</evidence>
<reference evidence="2 3" key="1">
    <citation type="submission" date="2014-01" db="EMBL/GenBank/DDBJ databases">
        <title>Plasmidome dynamics in the species complex Clostridium novyi sensu lato converts strains of independent lineages into distinctly different pathogens.</title>
        <authorList>
            <person name="Skarin H."/>
            <person name="Segerman B."/>
        </authorList>
    </citation>
    <scope>NUCLEOTIDE SEQUENCE [LARGE SCALE GENOMIC DNA]</scope>
    <source>
        <strain evidence="2 3">DC5</strain>
    </source>
</reference>
<dbReference type="Proteomes" id="UP000030014">
    <property type="component" value="Unassembled WGS sequence"/>
</dbReference>
<evidence type="ECO:0008006" key="4">
    <source>
        <dbReference type="Google" id="ProtNLM"/>
    </source>
</evidence>
<accession>A0A0A0IH80</accession>
<evidence type="ECO:0000256" key="1">
    <source>
        <dbReference type="SAM" id="Phobius"/>
    </source>
</evidence>
<dbReference type="AlphaFoldDB" id="A0A0A0IH80"/>
<organism evidence="2 3">
    <name type="scientific">Clostridium botulinum C/D str. DC5</name>
    <dbReference type="NCBI Taxonomy" id="1443128"/>
    <lineage>
        <taxon>Bacteria</taxon>
        <taxon>Bacillati</taxon>
        <taxon>Bacillota</taxon>
        <taxon>Clostridia</taxon>
        <taxon>Eubacteriales</taxon>
        <taxon>Clostridiaceae</taxon>
        <taxon>Clostridium</taxon>
    </lineage>
</organism>
<keyword evidence="1" id="KW-0472">Membrane</keyword>
<evidence type="ECO:0000313" key="3">
    <source>
        <dbReference type="Proteomes" id="UP000030014"/>
    </source>
</evidence>
<keyword evidence="1" id="KW-0812">Transmembrane</keyword>
<feature type="transmembrane region" description="Helical" evidence="1">
    <location>
        <begin position="6"/>
        <end position="26"/>
    </location>
</feature>
<dbReference type="EMBL" id="JDRY01000026">
    <property type="protein sequence ID" value="KGM99948.1"/>
    <property type="molecule type" value="Genomic_DNA"/>
</dbReference>
<gene>
    <name evidence="2" type="ORF">Z955_05065</name>
</gene>
<sequence>MHRFLRGLTTGAIIGATAGIMMSPQIDKRTRKKLMRSKRHMMHKAENMVENLTDWLS</sequence>
<comment type="caution">
    <text evidence="2">The sequence shown here is derived from an EMBL/GenBank/DDBJ whole genome shotgun (WGS) entry which is preliminary data.</text>
</comment>
<name>A0A0A0IH80_CLOBO</name>
<dbReference type="RefSeq" id="WP_048349077.1">
    <property type="nucleotide sequence ID" value="NZ_JDRY01000026.1"/>
</dbReference>